<evidence type="ECO:0000256" key="2">
    <source>
        <dbReference type="ARBA" id="ARBA00013729"/>
    </source>
</evidence>
<dbReference type="NCBIfam" id="TIGR01462">
    <property type="entry name" value="greA"/>
    <property type="match status" value="1"/>
</dbReference>
<dbReference type="GO" id="GO:0032784">
    <property type="term" value="P:regulation of DNA-templated transcription elongation"/>
    <property type="evidence" value="ECO:0007669"/>
    <property type="project" value="UniProtKB-UniRule"/>
</dbReference>
<dbReference type="PANTHER" id="PTHR30437">
    <property type="entry name" value="TRANSCRIPTION ELONGATION FACTOR GREA"/>
    <property type="match status" value="1"/>
</dbReference>
<dbReference type="RefSeq" id="WP_018358078.1">
    <property type="nucleotide sequence ID" value="NZ_CP197400.1"/>
</dbReference>
<dbReference type="GO" id="GO:0070063">
    <property type="term" value="F:RNA polymerase binding"/>
    <property type="evidence" value="ECO:0007669"/>
    <property type="project" value="InterPro"/>
</dbReference>
<protein>
    <recommendedName>
        <fullName evidence="2 8">Transcription elongation factor GreA</fullName>
    </recommendedName>
    <alternativeName>
        <fullName evidence="7 8">Transcript cleavage factor GreA</fullName>
    </alternativeName>
</protein>
<evidence type="ECO:0000256" key="9">
    <source>
        <dbReference type="RuleBase" id="RU000556"/>
    </source>
</evidence>
<evidence type="ECO:0000313" key="13">
    <source>
        <dbReference type="Proteomes" id="UP000297225"/>
    </source>
</evidence>
<dbReference type="FunFam" id="3.10.50.30:FF:000001">
    <property type="entry name" value="Transcription elongation factor GreA"/>
    <property type="match status" value="1"/>
</dbReference>
<evidence type="ECO:0000256" key="3">
    <source>
        <dbReference type="ARBA" id="ARBA00023015"/>
    </source>
</evidence>
<proteinExistence type="inferred from homology"/>
<keyword evidence="13" id="KW-1185">Reference proteome</keyword>
<sequence>MDYIYMTEEGYQNLLEEIRKLEEVERPEVIQAIAEARDKGDLSENAEYSAAKEKQALLEDRIGQLRMQLQNIRIIDTSKMSTDTVQMLNTVTIRNMANNQVKTYTIVSDTESDIKKGKMAISTPIAKGIIGKKVGDIVDIQVPAGIVTFKIEEISI</sequence>
<dbReference type="PROSITE" id="PS00829">
    <property type="entry name" value="GREAB_1"/>
    <property type="match status" value="1"/>
</dbReference>
<keyword evidence="12" id="KW-0648">Protein biosynthesis</keyword>
<dbReference type="EMBL" id="SPNC01000195">
    <property type="protein sequence ID" value="TFH94083.1"/>
    <property type="molecule type" value="Genomic_DNA"/>
</dbReference>
<dbReference type="InterPro" id="IPR036953">
    <property type="entry name" value="GreA/GreB_C_sf"/>
</dbReference>
<dbReference type="SUPFAM" id="SSF54534">
    <property type="entry name" value="FKBP-like"/>
    <property type="match status" value="1"/>
</dbReference>
<feature type="domain" description="Transcription elongation factor GreA/GreB C-terminal" evidence="10">
    <location>
        <begin position="81"/>
        <end position="155"/>
    </location>
</feature>
<evidence type="ECO:0000256" key="8">
    <source>
        <dbReference type="HAMAP-Rule" id="MF_00105"/>
    </source>
</evidence>
<comment type="similarity">
    <text evidence="1 8 9">Belongs to the GreA/GreB family.</text>
</comment>
<dbReference type="GO" id="GO:0006354">
    <property type="term" value="P:DNA-templated transcription elongation"/>
    <property type="evidence" value="ECO:0007669"/>
    <property type="project" value="TreeGrafter"/>
</dbReference>
<dbReference type="InterPro" id="IPR028624">
    <property type="entry name" value="Tscrpt_elong_fac_GreA/B"/>
</dbReference>
<dbReference type="SUPFAM" id="SSF46557">
    <property type="entry name" value="GreA transcript cleavage protein, N-terminal domain"/>
    <property type="match status" value="1"/>
</dbReference>
<dbReference type="Gene3D" id="3.10.50.30">
    <property type="entry name" value="Transcription elongation factor, GreA/GreB, C-terminal domain"/>
    <property type="match status" value="1"/>
</dbReference>
<evidence type="ECO:0000259" key="10">
    <source>
        <dbReference type="Pfam" id="PF01272"/>
    </source>
</evidence>
<dbReference type="InterPro" id="IPR006359">
    <property type="entry name" value="Tscrpt_elong_fac_GreA"/>
</dbReference>
<dbReference type="Proteomes" id="UP000297225">
    <property type="component" value="Unassembled WGS sequence"/>
</dbReference>
<dbReference type="NCBIfam" id="NF001261">
    <property type="entry name" value="PRK00226.1-2"/>
    <property type="match status" value="1"/>
</dbReference>
<dbReference type="Pfam" id="PF01272">
    <property type="entry name" value="GreA_GreB"/>
    <property type="match status" value="1"/>
</dbReference>
<evidence type="ECO:0000259" key="11">
    <source>
        <dbReference type="Pfam" id="PF03449"/>
    </source>
</evidence>
<dbReference type="InterPro" id="IPR001437">
    <property type="entry name" value="Tscrpt_elong_fac_GreA/B_C"/>
</dbReference>
<organism evidence="12 13">
    <name type="scientific">Porphyromonas levii</name>
    <dbReference type="NCBI Taxonomy" id="28114"/>
    <lineage>
        <taxon>Bacteria</taxon>
        <taxon>Pseudomonadati</taxon>
        <taxon>Bacteroidota</taxon>
        <taxon>Bacteroidia</taxon>
        <taxon>Bacteroidales</taxon>
        <taxon>Porphyromonadaceae</taxon>
        <taxon>Porphyromonas</taxon>
    </lineage>
</organism>
<dbReference type="InterPro" id="IPR036805">
    <property type="entry name" value="Tscrpt_elong_fac_GreA/B_N_sf"/>
</dbReference>
<dbReference type="InterPro" id="IPR023459">
    <property type="entry name" value="Tscrpt_elong_fac_GreA/B_fam"/>
</dbReference>
<comment type="function">
    <text evidence="6 8 9">Necessary for efficient RNA polymerase transcription elongation past template-encoded arresting sites. The arresting sites in DNA have the property of trapping a certain fraction of elongating RNA polymerases that pass through, resulting in locked ternary complexes. Cleavage of the nascent transcript by cleavage factors such as GreA or GreB allows the resumption of elongation from the new 3'terminus. GreA releases sequences of 2 to 3 nucleotides.</text>
</comment>
<keyword evidence="12" id="KW-0251">Elongation factor</keyword>
<dbReference type="GeneID" id="66796497"/>
<dbReference type="PANTHER" id="PTHR30437:SF4">
    <property type="entry name" value="TRANSCRIPTION ELONGATION FACTOR GREA"/>
    <property type="match status" value="1"/>
</dbReference>
<accession>A0A4Y8WMM9</accession>
<gene>
    <name evidence="8 12" type="primary">greA</name>
    <name evidence="12" type="ORF">E4P47_09020</name>
</gene>
<reference evidence="12 13" key="1">
    <citation type="submission" date="2019-03" db="EMBL/GenBank/DDBJ databases">
        <title>Porphyromonas levii Isolated from the Uterus of Dairy Cows.</title>
        <authorList>
            <person name="Francis A.M."/>
        </authorList>
    </citation>
    <scope>NUCLEOTIDE SEQUENCE [LARGE SCALE GENOMIC DNA]</scope>
    <source>
        <strain evidence="12 13">AF5678</strain>
    </source>
</reference>
<evidence type="ECO:0000256" key="4">
    <source>
        <dbReference type="ARBA" id="ARBA00023125"/>
    </source>
</evidence>
<comment type="caution">
    <text evidence="12">The sequence shown here is derived from an EMBL/GenBank/DDBJ whole genome shotgun (WGS) entry which is preliminary data.</text>
</comment>
<evidence type="ECO:0000256" key="7">
    <source>
        <dbReference type="ARBA" id="ARBA00030776"/>
    </source>
</evidence>
<dbReference type="NCBIfam" id="NF001263">
    <property type="entry name" value="PRK00226.1-4"/>
    <property type="match status" value="1"/>
</dbReference>
<dbReference type="GO" id="GO:0003746">
    <property type="term" value="F:translation elongation factor activity"/>
    <property type="evidence" value="ECO:0007669"/>
    <property type="project" value="UniProtKB-KW"/>
</dbReference>
<dbReference type="InterPro" id="IPR018151">
    <property type="entry name" value="TF_GreA/GreB_CS"/>
</dbReference>
<dbReference type="Pfam" id="PF03449">
    <property type="entry name" value="GreA_GreB_N"/>
    <property type="match status" value="1"/>
</dbReference>
<keyword evidence="3 8" id="KW-0805">Transcription regulation</keyword>
<evidence type="ECO:0000313" key="12">
    <source>
        <dbReference type="EMBL" id="TFH94083.1"/>
    </source>
</evidence>
<evidence type="ECO:0000256" key="6">
    <source>
        <dbReference type="ARBA" id="ARBA00024916"/>
    </source>
</evidence>
<dbReference type="GO" id="GO:0003677">
    <property type="term" value="F:DNA binding"/>
    <property type="evidence" value="ECO:0007669"/>
    <property type="project" value="UniProtKB-UniRule"/>
</dbReference>
<name>A0A4Y8WMM9_9PORP</name>
<dbReference type="InterPro" id="IPR022691">
    <property type="entry name" value="Tscrpt_elong_fac_GreA/B_N"/>
</dbReference>
<keyword evidence="5 8" id="KW-0804">Transcription</keyword>
<evidence type="ECO:0000256" key="5">
    <source>
        <dbReference type="ARBA" id="ARBA00023163"/>
    </source>
</evidence>
<dbReference type="AlphaFoldDB" id="A0A4Y8WMM9"/>
<feature type="domain" description="Transcription elongation factor GreA/GreB N-terminal" evidence="11">
    <location>
        <begin position="4"/>
        <end position="74"/>
    </location>
</feature>
<dbReference type="OrthoDB" id="9808774at2"/>
<dbReference type="FunFam" id="1.10.287.180:FF:000001">
    <property type="entry name" value="Transcription elongation factor GreA"/>
    <property type="match status" value="1"/>
</dbReference>
<evidence type="ECO:0000256" key="1">
    <source>
        <dbReference type="ARBA" id="ARBA00008213"/>
    </source>
</evidence>
<dbReference type="STRING" id="1122973.GCA_000379925_00827"/>
<dbReference type="PIRSF" id="PIRSF006092">
    <property type="entry name" value="GreA_GreB"/>
    <property type="match status" value="1"/>
</dbReference>
<dbReference type="Gene3D" id="1.10.287.180">
    <property type="entry name" value="Transcription elongation factor, GreA/GreB, N-terminal domain"/>
    <property type="match status" value="1"/>
</dbReference>
<dbReference type="HAMAP" id="MF_00105">
    <property type="entry name" value="GreA_GreB"/>
    <property type="match status" value="1"/>
</dbReference>
<keyword evidence="4 8" id="KW-0238">DNA-binding</keyword>